<feature type="domain" description="EF-hand" evidence="2">
    <location>
        <begin position="72"/>
        <end position="107"/>
    </location>
</feature>
<feature type="signal peptide" evidence="1">
    <location>
        <begin position="1"/>
        <end position="23"/>
    </location>
</feature>
<dbReference type="GO" id="GO:0005509">
    <property type="term" value="F:calcium ion binding"/>
    <property type="evidence" value="ECO:0007669"/>
    <property type="project" value="InterPro"/>
</dbReference>
<evidence type="ECO:0000259" key="2">
    <source>
        <dbReference type="PROSITE" id="PS50222"/>
    </source>
</evidence>
<dbReference type="Proteomes" id="UP000596063">
    <property type="component" value="Chromosome"/>
</dbReference>
<dbReference type="RefSeq" id="WP_198571460.1">
    <property type="nucleotide sequence ID" value="NZ_CP066167.1"/>
</dbReference>
<keyword evidence="4" id="KW-1185">Reference proteome</keyword>
<sequence length="111" mass="12143">MRTITGIGTTLGTTLILSAAAIAAPLGSDIGRDPDGRYAPNERLDPEQRAENAAFISMDRNGDKVLSKLEVKQAHRVQKKFEQLDVDNDGQITRNEFEATWGSLQSDKEGN</sequence>
<dbReference type="InterPro" id="IPR018247">
    <property type="entry name" value="EF_Hand_1_Ca_BS"/>
</dbReference>
<dbReference type="PROSITE" id="PS50222">
    <property type="entry name" value="EF_HAND_2"/>
    <property type="match status" value="1"/>
</dbReference>
<evidence type="ECO:0000313" key="3">
    <source>
        <dbReference type="EMBL" id="QQD19982.1"/>
    </source>
</evidence>
<feature type="chain" id="PRO_5033064755" evidence="1">
    <location>
        <begin position="24"/>
        <end position="111"/>
    </location>
</feature>
<dbReference type="Pfam" id="PF13202">
    <property type="entry name" value="EF-hand_5"/>
    <property type="match status" value="1"/>
</dbReference>
<accession>A0A7T4R441</accession>
<gene>
    <name evidence="3" type="ORF">I6N98_09190</name>
</gene>
<dbReference type="InterPro" id="IPR011992">
    <property type="entry name" value="EF-hand-dom_pair"/>
</dbReference>
<dbReference type="PROSITE" id="PS00018">
    <property type="entry name" value="EF_HAND_1"/>
    <property type="match status" value="1"/>
</dbReference>
<protein>
    <submittedName>
        <fullName evidence="3">EF-hand domain-containing protein</fullName>
    </submittedName>
</protein>
<dbReference type="AlphaFoldDB" id="A0A7T4R441"/>
<dbReference type="EMBL" id="CP066167">
    <property type="protein sequence ID" value="QQD19982.1"/>
    <property type="molecule type" value="Genomic_DNA"/>
</dbReference>
<evidence type="ECO:0000256" key="1">
    <source>
        <dbReference type="SAM" id="SignalP"/>
    </source>
</evidence>
<name>A0A7T4R441_9GAMM</name>
<proteinExistence type="predicted"/>
<keyword evidence="1" id="KW-0732">Signal</keyword>
<evidence type="ECO:0000313" key="4">
    <source>
        <dbReference type="Proteomes" id="UP000596063"/>
    </source>
</evidence>
<organism evidence="3 4">
    <name type="scientific">Spongiibacter nanhainus</name>
    <dbReference type="NCBI Taxonomy" id="2794344"/>
    <lineage>
        <taxon>Bacteria</taxon>
        <taxon>Pseudomonadati</taxon>
        <taxon>Pseudomonadota</taxon>
        <taxon>Gammaproteobacteria</taxon>
        <taxon>Cellvibrionales</taxon>
        <taxon>Spongiibacteraceae</taxon>
        <taxon>Spongiibacter</taxon>
    </lineage>
</organism>
<dbReference type="SUPFAM" id="SSF47473">
    <property type="entry name" value="EF-hand"/>
    <property type="match status" value="1"/>
</dbReference>
<reference evidence="3 4" key="1">
    <citation type="submission" date="2020-12" db="EMBL/GenBank/DDBJ databases">
        <authorList>
            <person name="Shan Y."/>
        </authorList>
    </citation>
    <scope>NUCLEOTIDE SEQUENCE [LARGE SCALE GENOMIC DNA]</scope>
    <source>
        <strain evidence="4">csc3.9</strain>
    </source>
</reference>
<dbReference type="KEGG" id="snan:I6N98_09190"/>
<dbReference type="InterPro" id="IPR002048">
    <property type="entry name" value="EF_hand_dom"/>
</dbReference>
<dbReference type="Gene3D" id="1.10.238.10">
    <property type="entry name" value="EF-hand"/>
    <property type="match status" value="1"/>
</dbReference>